<dbReference type="Gene3D" id="3.30.450.40">
    <property type="match status" value="2"/>
</dbReference>
<dbReference type="SMART" id="SM00346">
    <property type="entry name" value="HTH_ICLR"/>
    <property type="match status" value="1"/>
</dbReference>
<dbReference type="PANTHER" id="PTHR30136">
    <property type="entry name" value="HELIX-TURN-HELIX TRANSCRIPTIONAL REGULATOR, ICLR FAMILY"/>
    <property type="match status" value="1"/>
</dbReference>
<reference evidence="6 7" key="1">
    <citation type="submission" date="2018-05" db="EMBL/GenBank/DDBJ databases">
        <title>Genomic Encyclopedia of Type Strains, Phase IV (KMG-IV): sequencing the most valuable type-strain genomes for metagenomic binning, comparative biology and taxonomic classification.</title>
        <authorList>
            <person name="Goeker M."/>
        </authorList>
    </citation>
    <scope>NUCLEOTIDE SEQUENCE [LARGE SCALE GENOMIC DNA]</scope>
    <source>
        <strain evidence="6 7">DSM 2626</strain>
    </source>
</reference>
<dbReference type="GO" id="GO:0045892">
    <property type="term" value="P:negative regulation of DNA-templated transcription"/>
    <property type="evidence" value="ECO:0007669"/>
    <property type="project" value="TreeGrafter"/>
</dbReference>
<evidence type="ECO:0000259" key="4">
    <source>
        <dbReference type="PROSITE" id="PS51077"/>
    </source>
</evidence>
<dbReference type="InterPro" id="IPR005471">
    <property type="entry name" value="Tscrpt_reg_IclR_N"/>
</dbReference>
<dbReference type="InterPro" id="IPR014757">
    <property type="entry name" value="Tscrpt_reg_IclR_C"/>
</dbReference>
<dbReference type="PROSITE" id="PS51077">
    <property type="entry name" value="HTH_ICLR"/>
    <property type="match status" value="1"/>
</dbReference>
<dbReference type="InterPro" id="IPR036388">
    <property type="entry name" value="WH-like_DNA-bd_sf"/>
</dbReference>
<dbReference type="InterPro" id="IPR036390">
    <property type="entry name" value="WH_DNA-bd_sf"/>
</dbReference>
<dbReference type="InterPro" id="IPR029016">
    <property type="entry name" value="GAF-like_dom_sf"/>
</dbReference>
<evidence type="ECO:0000256" key="2">
    <source>
        <dbReference type="ARBA" id="ARBA00023125"/>
    </source>
</evidence>
<dbReference type="SUPFAM" id="SSF46785">
    <property type="entry name" value="Winged helix' DNA-binding domain"/>
    <property type="match status" value="1"/>
</dbReference>
<sequence length="288" mass="31169">MLPSSVNGNDILLDRTIQWRDRVTPLGLLRTGTAMDLPSRPTDAENRRASAEGVAALDRAIAILDAFTTADRSLSLAEIAARTGLYKSTILRLANSLLRGRLLERLDDGRYRVGPATFRLGALYQRSVVAIDILLPIMRDLSERSWESVAFYVRSGDVRTCLYRVESKHAIRYTIREGDVLPLLVGSGGRVLAAFSGQQGEPYETIRKTCTCLAIGDRDPDTAGVSAPVFGPGHALLGALTLAGPSTRVDAAFLQRMRRPLLEAAARATRAFGEDASMLDQASLAADA</sequence>
<keyword evidence="3" id="KW-0804">Transcription</keyword>
<dbReference type="Proteomes" id="UP000245631">
    <property type="component" value="Unassembled WGS sequence"/>
</dbReference>
<dbReference type="GO" id="GO:0003677">
    <property type="term" value="F:DNA binding"/>
    <property type="evidence" value="ECO:0007669"/>
    <property type="project" value="UniProtKB-KW"/>
</dbReference>
<evidence type="ECO:0000259" key="5">
    <source>
        <dbReference type="PROSITE" id="PS51078"/>
    </source>
</evidence>
<evidence type="ECO:0000313" key="7">
    <source>
        <dbReference type="Proteomes" id="UP000245631"/>
    </source>
</evidence>
<accession>A0A8E2WGR6</accession>
<gene>
    <name evidence="6" type="ORF">C8D77_101341</name>
</gene>
<name>A0A8E2WGR6_RHILI</name>
<dbReference type="PANTHER" id="PTHR30136:SF39">
    <property type="entry name" value="TRANSCRIPTIONAL REGULATORY PROTEIN"/>
    <property type="match status" value="1"/>
</dbReference>
<dbReference type="PROSITE" id="PS51078">
    <property type="entry name" value="ICLR_ED"/>
    <property type="match status" value="1"/>
</dbReference>
<evidence type="ECO:0000313" key="6">
    <source>
        <dbReference type="EMBL" id="PWJ93662.1"/>
    </source>
</evidence>
<dbReference type="EMBL" id="QGGH01000001">
    <property type="protein sequence ID" value="PWJ93662.1"/>
    <property type="molecule type" value="Genomic_DNA"/>
</dbReference>
<evidence type="ECO:0000256" key="3">
    <source>
        <dbReference type="ARBA" id="ARBA00023163"/>
    </source>
</evidence>
<dbReference type="SUPFAM" id="SSF55781">
    <property type="entry name" value="GAF domain-like"/>
    <property type="match status" value="1"/>
</dbReference>
<dbReference type="InterPro" id="IPR050707">
    <property type="entry name" value="HTH_MetabolicPath_Reg"/>
</dbReference>
<proteinExistence type="predicted"/>
<dbReference type="Pfam" id="PF01614">
    <property type="entry name" value="IclR_C"/>
    <property type="match status" value="1"/>
</dbReference>
<keyword evidence="1" id="KW-0805">Transcription regulation</keyword>
<comment type="caution">
    <text evidence="6">The sequence shown here is derived from an EMBL/GenBank/DDBJ whole genome shotgun (WGS) entry which is preliminary data.</text>
</comment>
<protein>
    <submittedName>
        <fullName evidence="6">IclR family transcriptional regulator</fullName>
    </submittedName>
</protein>
<dbReference type="Pfam" id="PF09339">
    <property type="entry name" value="HTH_IclR"/>
    <property type="match status" value="1"/>
</dbReference>
<dbReference type="Gene3D" id="1.10.10.10">
    <property type="entry name" value="Winged helix-like DNA-binding domain superfamily/Winged helix DNA-binding domain"/>
    <property type="match status" value="1"/>
</dbReference>
<dbReference type="GO" id="GO:0003700">
    <property type="term" value="F:DNA-binding transcription factor activity"/>
    <property type="evidence" value="ECO:0007669"/>
    <property type="project" value="TreeGrafter"/>
</dbReference>
<dbReference type="AlphaFoldDB" id="A0A8E2WGR6"/>
<keyword evidence="2" id="KW-0238">DNA-binding</keyword>
<feature type="domain" description="IclR-ED" evidence="5">
    <location>
        <begin position="116"/>
        <end position="274"/>
    </location>
</feature>
<organism evidence="6 7">
    <name type="scientific">Rhizobium loti</name>
    <name type="common">Mesorhizobium loti</name>
    <dbReference type="NCBI Taxonomy" id="381"/>
    <lineage>
        <taxon>Bacteria</taxon>
        <taxon>Pseudomonadati</taxon>
        <taxon>Pseudomonadota</taxon>
        <taxon>Alphaproteobacteria</taxon>
        <taxon>Hyphomicrobiales</taxon>
        <taxon>Phyllobacteriaceae</taxon>
        <taxon>Mesorhizobium</taxon>
    </lineage>
</organism>
<feature type="domain" description="HTH iclR-type" evidence="4">
    <location>
        <begin position="54"/>
        <end position="115"/>
    </location>
</feature>
<evidence type="ECO:0000256" key="1">
    <source>
        <dbReference type="ARBA" id="ARBA00023015"/>
    </source>
</evidence>